<keyword evidence="2" id="KW-1185">Reference proteome</keyword>
<evidence type="ECO:0000313" key="1">
    <source>
        <dbReference type="EMBL" id="EXX67208.1"/>
    </source>
</evidence>
<sequence length="82" mass="9523">MHMNKINPSSKKQAAFMKKFFSGDDNEKNDKQIVFTNEGFHERIAIWVAIDDQPFTFVEYPEFRQLMEYCGIKASIPSADTV</sequence>
<protein>
    <submittedName>
        <fullName evidence="1">Uncharacterized protein</fullName>
    </submittedName>
</protein>
<dbReference type="AlphaFoldDB" id="A0A015MK54"/>
<dbReference type="Proteomes" id="UP000022910">
    <property type="component" value="Unassembled WGS sequence"/>
</dbReference>
<dbReference type="HOGENOM" id="CLU_2559514_0_0_1"/>
<organism evidence="1 2">
    <name type="scientific">Rhizophagus irregularis (strain DAOM 197198w)</name>
    <name type="common">Glomus intraradices</name>
    <dbReference type="NCBI Taxonomy" id="1432141"/>
    <lineage>
        <taxon>Eukaryota</taxon>
        <taxon>Fungi</taxon>
        <taxon>Fungi incertae sedis</taxon>
        <taxon>Mucoromycota</taxon>
        <taxon>Glomeromycotina</taxon>
        <taxon>Glomeromycetes</taxon>
        <taxon>Glomerales</taxon>
        <taxon>Glomeraceae</taxon>
        <taxon>Rhizophagus</taxon>
    </lineage>
</organism>
<dbReference type="SUPFAM" id="SSF140996">
    <property type="entry name" value="Hermes dimerisation domain"/>
    <property type="match status" value="1"/>
</dbReference>
<reference evidence="1 2" key="1">
    <citation type="submission" date="2014-02" db="EMBL/GenBank/DDBJ databases">
        <title>Single nucleus genome sequencing reveals high similarity among nuclei of an endomycorrhizal fungus.</title>
        <authorList>
            <person name="Lin K."/>
            <person name="Geurts R."/>
            <person name="Zhang Z."/>
            <person name="Limpens E."/>
            <person name="Saunders D.G."/>
            <person name="Mu D."/>
            <person name="Pang E."/>
            <person name="Cao H."/>
            <person name="Cha H."/>
            <person name="Lin T."/>
            <person name="Zhou Q."/>
            <person name="Shang Y."/>
            <person name="Li Y."/>
            <person name="Ivanov S."/>
            <person name="Sharma T."/>
            <person name="Velzen R.V."/>
            <person name="Ruijter N.D."/>
            <person name="Aanen D.K."/>
            <person name="Win J."/>
            <person name="Kamoun S."/>
            <person name="Bisseling T."/>
            <person name="Huang S."/>
        </authorList>
    </citation>
    <scope>NUCLEOTIDE SEQUENCE [LARGE SCALE GENOMIC DNA]</scope>
    <source>
        <strain evidence="2">DAOM197198w</strain>
    </source>
</reference>
<comment type="caution">
    <text evidence="1">The sequence shown here is derived from an EMBL/GenBank/DDBJ whole genome shotgun (WGS) entry which is preliminary data.</text>
</comment>
<evidence type="ECO:0000313" key="2">
    <source>
        <dbReference type="Proteomes" id="UP000022910"/>
    </source>
</evidence>
<gene>
    <name evidence="1" type="ORF">RirG_116470</name>
</gene>
<proteinExistence type="predicted"/>
<name>A0A015MK54_RHIIW</name>
<accession>A0A015MK54</accession>
<dbReference type="EMBL" id="JEMT01017925">
    <property type="protein sequence ID" value="EXX67208.1"/>
    <property type="molecule type" value="Genomic_DNA"/>
</dbReference>